<dbReference type="EMBL" id="JACAZE010000015">
    <property type="protein sequence ID" value="KAF7298096.1"/>
    <property type="molecule type" value="Genomic_DNA"/>
</dbReference>
<feature type="region of interest" description="Disordered" evidence="1">
    <location>
        <begin position="94"/>
        <end position="113"/>
    </location>
</feature>
<dbReference type="GO" id="GO:0005730">
    <property type="term" value="C:nucleolus"/>
    <property type="evidence" value="ECO:0007669"/>
    <property type="project" value="TreeGrafter"/>
</dbReference>
<evidence type="ECO:0000256" key="1">
    <source>
        <dbReference type="SAM" id="MobiDB-lite"/>
    </source>
</evidence>
<comment type="caution">
    <text evidence="3">The sequence shown here is derived from an EMBL/GenBank/DDBJ whole genome shotgun (WGS) entry which is preliminary data.</text>
</comment>
<dbReference type="OrthoDB" id="29523at2759"/>
<dbReference type="AlphaFoldDB" id="A0A8H6W034"/>
<organism evidence="3 4">
    <name type="scientific">Mycena chlorophos</name>
    <name type="common">Agaric fungus</name>
    <name type="synonym">Agaricus chlorophos</name>
    <dbReference type="NCBI Taxonomy" id="658473"/>
    <lineage>
        <taxon>Eukaryota</taxon>
        <taxon>Fungi</taxon>
        <taxon>Dikarya</taxon>
        <taxon>Basidiomycota</taxon>
        <taxon>Agaricomycotina</taxon>
        <taxon>Agaricomycetes</taxon>
        <taxon>Agaricomycetidae</taxon>
        <taxon>Agaricales</taxon>
        <taxon>Marasmiineae</taxon>
        <taxon>Mycenaceae</taxon>
        <taxon>Mycena</taxon>
    </lineage>
</organism>
<protein>
    <submittedName>
        <fullName evidence="3">G-patch domain-containing protein</fullName>
    </submittedName>
</protein>
<dbReference type="GO" id="GO:0003676">
    <property type="term" value="F:nucleic acid binding"/>
    <property type="evidence" value="ECO:0007669"/>
    <property type="project" value="InterPro"/>
</dbReference>
<feature type="compositionally biased region" description="Basic and acidic residues" evidence="1">
    <location>
        <begin position="342"/>
        <end position="351"/>
    </location>
</feature>
<evidence type="ECO:0000313" key="4">
    <source>
        <dbReference type="Proteomes" id="UP000613580"/>
    </source>
</evidence>
<evidence type="ECO:0000313" key="3">
    <source>
        <dbReference type="EMBL" id="KAF7298096.1"/>
    </source>
</evidence>
<feature type="compositionally biased region" description="Low complexity" evidence="1">
    <location>
        <begin position="255"/>
        <end position="271"/>
    </location>
</feature>
<feature type="compositionally biased region" description="Basic residues" evidence="1">
    <location>
        <begin position="290"/>
        <end position="300"/>
    </location>
</feature>
<feature type="compositionally biased region" description="Basic and acidic residues" evidence="1">
    <location>
        <begin position="301"/>
        <end position="319"/>
    </location>
</feature>
<feature type="domain" description="G-patch" evidence="2">
    <location>
        <begin position="25"/>
        <end position="71"/>
    </location>
</feature>
<dbReference type="Pfam" id="PF01585">
    <property type="entry name" value="G-patch"/>
    <property type="match status" value="1"/>
</dbReference>
<feature type="compositionally biased region" description="Acidic residues" evidence="1">
    <location>
        <begin position="363"/>
        <end position="376"/>
    </location>
</feature>
<feature type="compositionally biased region" description="Basic residues" evidence="1">
    <location>
        <begin position="387"/>
        <end position="400"/>
    </location>
</feature>
<feature type="region of interest" description="Disordered" evidence="1">
    <location>
        <begin position="163"/>
        <end position="182"/>
    </location>
</feature>
<proteinExistence type="predicted"/>
<dbReference type="GO" id="GO:0010521">
    <property type="term" value="F:telomerase inhibitor activity"/>
    <property type="evidence" value="ECO:0007669"/>
    <property type="project" value="TreeGrafter"/>
</dbReference>
<evidence type="ECO:0000259" key="2">
    <source>
        <dbReference type="PROSITE" id="PS50174"/>
    </source>
</evidence>
<feature type="compositionally biased region" description="Low complexity" evidence="1">
    <location>
        <begin position="163"/>
        <end position="174"/>
    </location>
</feature>
<name>A0A8H6W034_MYCCL</name>
<dbReference type="InterPro" id="IPR050656">
    <property type="entry name" value="PINX1"/>
</dbReference>
<dbReference type="PANTHER" id="PTHR23149">
    <property type="entry name" value="G PATCH DOMAIN CONTAINING PROTEIN"/>
    <property type="match status" value="1"/>
</dbReference>
<dbReference type="InterPro" id="IPR000467">
    <property type="entry name" value="G_patch_dom"/>
</dbReference>
<gene>
    <name evidence="3" type="ORF">HMN09_01031000</name>
</gene>
<dbReference type="PANTHER" id="PTHR23149:SF27">
    <property type="entry name" value="PIN2_TERF1-INTERACTING TELOMERASE INHIBITOR 1"/>
    <property type="match status" value="1"/>
</dbReference>
<sequence>MGLSGRKTKQRIGSDPRNLAWADDAAKFGAAYLSKFGWDASKGLGAEGDGRLSHIKVSQKLDMLGIGAAQQRDPNGIAWKQNRDFERVLERLNAAAGQEQPPAPSAPEGFTKASNPVDEVVAAVDAVKPVVPRHRAHRARAIAAKNIASKSAAAISEILGVASSSATPSTSATPQGTLTPLNDEPAVELITTSKTSVADYFKDKLLAKSSKPAATLSEEDEAPRGGIGASRGFSAKAESDGYDAMPRVGLGGGSSKLSSLMASAFSSAAAAPTANIDEPMDDAPTEESGKRKKKKDKKGKGRESDAEGEATEKTKEKEKKSKRRRDEDEEEVQPEKKKSKRPRDEDGESKAERKKKKKRTEAEVETPAEATEDGGDAETISREERKRAKKEKKRLKQLQS</sequence>
<dbReference type="PROSITE" id="PS50174">
    <property type="entry name" value="G_PATCH"/>
    <property type="match status" value="1"/>
</dbReference>
<dbReference type="SMART" id="SM00443">
    <property type="entry name" value="G_patch"/>
    <property type="match status" value="1"/>
</dbReference>
<accession>A0A8H6W034</accession>
<dbReference type="Proteomes" id="UP000613580">
    <property type="component" value="Unassembled WGS sequence"/>
</dbReference>
<keyword evidence="4" id="KW-1185">Reference proteome</keyword>
<reference evidence="3" key="1">
    <citation type="submission" date="2020-05" db="EMBL/GenBank/DDBJ databases">
        <title>Mycena genomes resolve the evolution of fungal bioluminescence.</title>
        <authorList>
            <person name="Tsai I.J."/>
        </authorList>
    </citation>
    <scope>NUCLEOTIDE SEQUENCE</scope>
    <source>
        <strain evidence="3">110903Hualien_Pintung</strain>
    </source>
</reference>
<feature type="region of interest" description="Disordered" evidence="1">
    <location>
        <begin position="209"/>
        <end position="400"/>
    </location>
</feature>